<dbReference type="GO" id="GO:0004497">
    <property type="term" value="F:monooxygenase activity"/>
    <property type="evidence" value="ECO:0007669"/>
    <property type="project" value="UniProtKB-KW"/>
</dbReference>
<proteinExistence type="inferred from homology"/>
<comment type="similarity">
    <text evidence="1 2">Belongs to the cytochrome P450 family.</text>
</comment>
<dbReference type="GO" id="GO:0020037">
    <property type="term" value="F:heme binding"/>
    <property type="evidence" value="ECO:0007669"/>
    <property type="project" value="InterPro"/>
</dbReference>
<evidence type="ECO:0008006" key="5">
    <source>
        <dbReference type="Google" id="ProtNLM"/>
    </source>
</evidence>
<dbReference type="AlphaFoldDB" id="A0A402ARC8"/>
<keyword evidence="2" id="KW-0503">Monooxygenase</keyword>
<sequence>MNAWNASANRDGAHFPDPERFDIQRTPNRHLTFGYGIHFCIGAPLARLEGRIVLSLLLKQLKNLRRIPNVSVDVGPGPLHHINNLPVMFEA</sequence>
<accession>A0A402ARC8</accession>
<dbReference type="EMBL" id="BIFS01000001">
    <property type="protein sequence ID" value="GCE21648.1"/>
    <property type="molecule type" value="Genomic_DNA"/>
</dbReference>
<keyword evidence="2" id="KW-0349">Heme</keyword>
<evidence type="ECO:0000256" key="1">
    <source>
        <dbReference type="ARBA" id="ARBA00010617"/>
    </source>
</evidence>
<dbReference type="PRINTS" id="PR00359">
    <property type="entry name" value="BP450"/>
</dbReference>
<organism evidence="3 4">
    <name type="scientific">Dictyobacter kobayashii</name>
    <dbReference type="NCBI Taxonomy" id="2014872"/>
    <lineage>
        <taxon>Bacteria</taxon>
        <taxon>Bacillati</taxon>
        <taxon>Chloroflexota</taxon>
        <taxon>Ktedonobacteria</taxon>
        <taxon>Ktedonobacterales</taxon>
        <taxon>Dictyobacteraceae</taxon>
        <taxon>Dictyobacter</taxon>
    </lineage>
</organism>
<dbReference type="PANTHER" id="PTHR46696">
    <property type="entry name" value="P450, PUTATIVE (EUROFUNG)-RELATED"/>
    <property type="match status" value="1"/>
</dbReference>
<evidence type="ECO:0000256" key="2">
    <source>
        <dbReference type="RuleBase" id="RU000461"/>
    </source>
</evidence>
<dbReference type="InterPro" id="IPR017972">
    <property type="entry name" value="Cyt_P450_CS"/>
</dbReference>
<keyword evidence="2" id="KW-0479">Metal-binding</keyword>
<keyword evidence="2" id="KW-0408">Iron</keyword>
<dbReference type="GO" id="GO:0005506">
    <property type="term" value="F:iron ion binding"/>
    <property type="evidence" value="ECO:0007669"/>
    <property type="project" value="InterPro"/>
</dbReference>
<dbReference type="Pfam" id="PF00067">
    <property type="entry name" value="p450"/>
    <property type="match status" value="1"/>
</dbReference>
<name>A0A402ARC8_9CHLR</name>
<dbReference type="SUPFAM" id="SSF48264">
    <property type="entry name" value="Cytochrome P450"/>
    <property type="match status" value="1"/>
</dbReference>
<dbReference type="InterPro" id="IPR001128">
    <property type="entry name" value="Cyt_P450"/>
</dbReference>
<dbReference type="InterPro" id="IPR002397">
    <property type="entry name" value="Cyt_P450_B"/>
</dbReference>
<comment type="caution">
    <text evidence="3">The sequence shown here is derived from an EMBL/GenBank/DDBJ whole genome shotgun (WGS) entry which is preliminary data.</text>
</comment>
<dbReference type="PANTHER" id="PTHR46696:SF1">
    <property type="entry name" value="CYTOCHROME P450 YJIB-RELATED"/>
    <property type="match status" value="1"/>
</dbReference>
<dbReference type="Gene3D" id="1.10.630.10">
    <property type="entry name" value="Cytochrome P450"/>
    <property type="match status" value="1"/>
</dbReference>
<keyword evidence="4" id="KW-1185">Reference proteome</keyword>
<dbReference type="RefSeq" id="WP_161977683.1">
    <property type="nucleotide sequence ID" value="NZ_BIFS01000001.1"/>
</dbReference>
<evidence type="ECO:0000313" key="4">
    <source>
        <dbReference type="Proteomes" id="UP000287188"/>
    </source>
</evidence>
<evidence type="ECO:0000313" key="3">
    <source>
        <dbReference type="EMBL" id="GCE21648.1"/>
    </source>
</evidence>
<dbReference type="Proteomes" id="UP000287188">
    <property type="component" value="Unassembled WGS sequence"/>
</dbReference>
<gene>
    <name evidence="3" type="ORF">KDK_54480</name>
</gene>
<dbReference type="PROSITE" id="PS00086">
    <property type="entry name" value="CYTOCHROME_P450"/>
    <property type="match status" value="1"/>
</dbReference>
<dbReference type="InterPro" id="IPR036396">
    <property type="entry name" value="Cyt_P450_sf"/>
</dbReference>
<protein>
    <recommendedName>
        <fullName evidence="5">Cytochrome P450</fullName>
    </recommendedName>
</protein>
<keyword evidence="2" id="KW-0560">Oxidoreductase</keyword>
<dbReference type="GO" id="GO:0016705">
    <property type="term" value="F:oxidoreductase activity, acting on paired donors, with incorporation or reduction of molecular oxygen"/>
    <property type="evidence" value="ECO:0007669"/>
    <property type="project" value="InterPro"/>
</dbReference>
<reference evidence="4" key="1">
    <citation type="submission" date="2018-12" db="EMBL/GenBank/DDBJ databases">
        <title>Tengunoibacter tsumagoiensis gen. nov., sp. nov., Dictyobacter kobayashii sp. nov., D. alpinus sp. nov., and D. joshuensis sp. nov. and description of Dictyobacteraceae fam. nov. within the order Ktedonobacterales isolated from Tengu-no-mugimeshi.</title>
        <authorList>
            <person name="Wang C.M."/>
            <person name="Zheng Y."/>
            <person name="Sakai Y."/>
            <person name="Toyoda A."/>
            <person name="Minakuchi Y."/>
            <person name="Abe K."/>
            <person name="Yokota A."/>
            <person name="Yabe S."/>
        </authorList>
    </citation>
    <scope>NUCLEOTIDE SEQUENCE [LARGE SCALE GENOMIC DNA]</scope>
    <source>
        <strain evidence="4">Uno11</strain>
    </source>
</reference>